<evidence type="ECO:0000313" key="1">
    <source>
        <dbReference type="EMBL" id="MPN04187.1"/>
    </source>
</evidence>
<reference evidence="1" key="1">
    <citation type="submission" date="2019-08" db="EMBL/GenBank/DDBJ databases">
        <authorList>
            <person name="Kucharzyk K."/>
            <person name="Murdoch R.W."/>
            <person name="Higgins S."/>
            <person name="Loffler F."/>
        </authorList>
    </citation>
    <scope>NUCLEOTIDE SEQUENCE</scope>
</reference>
<dbReference type="AntiFam" id="ANF00241">
    <property type="entry name" value="Shadow ORF (opposite mro)"/>
</dbReference>
<sequence>MAGQIKITMVGQIYQGIRIRNCPVLNLYLVVLRQCIRHADLYIPRESLVSGRAVQQKFHMVFPRLPGLPYSFIVKIPAAVEGVLPIVTRQFIGSSAQLEFSVSNTVCDPSYRSAEKCISRLISLYLIITQHHIQKSSFLVRNPYLYQRSPIIGYFYLHALAILNRKKSCLFSLRCHSETMRHLFASFELQI</sequence>
<gene>
    <name evidence="1" type="ORF">SDC9_151423</name>
</gene>
<organism evidence="1">
    <name type="scientific">bioreactor metagenome</name>
    <dbReference type="NCBI Taxonomy" id="1076179"/>
    <lineage>
        <taxon>unclassified sequences</taxon>
        <taxon>metagenomes</taxon>
        <taxon>ecological metagenomes</taxon>
    </lineage>
</organism>
<name>A0A645EQS4_9ZZZZ</name>
<protein>
    <submittedName>
        <fullName evidence="1">Uncharacterized protein</fullName>
    </submittedName>
</protein>
<comment type="caution">
    <text evidence="1">The sequence shown here is derived from an EMBL/GenBank/DDBJ whole genome shotgun (WGS) entry which is preliminary data.</text>
</comment>
<dbReference type="AlphaFoldDB" id="A0A645EQS4"/>
<proteinExistence type="predicted"/>
<dbReference type="EMBL" id="VSSQ01050120">
    <property type="protein sequence ID" value="MPN04187.1"/>
    <property type="molecule type" value="Genomic_DNA"/>
</dbReference>
<accession>A0A645EQS4</accession>